<accession>A0A4D6KYH2</accession>
<dbReference type="AlphaFoldDB" id="A0A4D6KYH2"/>
<organism evidence="1 2">
    <name type="scientific">Vigna unguiculata</name>
    <name type="common">Cowpea</name>
    <dbReference type="NCBI Taxonomy" id="3917"/>
    <lineage>
        <taxon>Eukaryota</taxon>
        <taxon>Viridiplantae</taxon>
        <taxon>Streptophyta</taxon>
        <taxon>Embryophyta</taxon>
        <taxon>Tracheophyta</taxon>
        <taxon>Spermatophyta</taxon>
        <taxon>Magnoliopsida</taxon>
        <taxon>eudicotyledons</taxon>
        <taxon>Gunneridae</taxon>
        <taxon>Pentapetalae</taxon>
        <taxon>rosids</taxon>
        <taxon>fabids</taxon>
        <taxon>Fabales</taxon>
        <taxon>Fabaceae</taxon>
        <taxon>Papilionoideae</taxon>
        <taxon>50 kb inversion clade</taxon>
        <taxon>NPAAA clade</taxon>
        <taxon>indigoferoid/millettioid clade</taxon>
        <taxon>Phaseoleae</taxon>
        <taxon>Vigna</taxon>
    </lineage>
</organism>
<name>A0A4D6KYH2_VIGUN</name>
<protein>
    <submittedName>
        <fullName evidence="1">Uncharacterized protein</fullName>
    </submittedName>
</protein>
<proteinExistence type="predicted"/>
<keyword evidence="2" id="KW-1185">Reference proteome</keyword>
<sequence>MGRIRGIQTRGQFRISPLSFNSFFSSINWSVACGNKCVTWYFRLGELLSPERKHQETHLCSCAKSRLGELGSPERDNDLVWANQPSLSESSPRFFSFATVSVSPRRD</sequence>
<gene>
    <name evidence="1" type="ORF">DEO72_LG2g2443</name>
</gene>
<dbReference type="Proteomes" id="UP000501690">
    <property type="component" value="Linkage Group LG2"/>
</dbReference>
<reference evidence="1 2" key="1">
    <citation type="submission" date="2019-04" db="EMBL/GenBank/DDBJ databases">
        <title>An improved genome assembly and genetic linkage map for asparagus bean, Vigna unguiculata ssp. sesquipedialis.</title>
        <authorList>
            <person name="Xia Q."/>
            <person name="Zhang R."/>
            <person name="Dong Y."/>
        </authorList>
    </citation>
    <scope>NUCLEOTIDE SEQUENCE [LARGE SCALE GENOMIC DNA]</scope>
    <source>
        <tissue evidence="1">Leaf</tissue>
    </source>
</reference>
<dbReference type="PROSITE" id="PS51257">
    <property type="entry name" value="PROKAR_LIPOPROTEIN"/>
    <property type="match status" value="1"/>
</dbReference>
<dbReference type="EMBL" id="CP039346">
    <property type="protein sequence ID" value="QCD82110.1"/>
    <property type="molecule type" value="Genomic_DNA"/>
</dbReference>
<evidence type="ECO:0000313" key="2">
    <source>
        <dbReference type="Proteomes" id="UP000501690"/>
    </source>
</evidence>
<evidence type="ECO:0000313" key="1">
    <source>
        <dbReference type="EMBL" id="QCD82110.1"/>
    </source>
</evidence>